<gene>
    <name evidence="8" type="primary">YOR378W_2</name>
    <name evidence="8" type="ORF">LOC62_02G001809</name>
</gene>
<feature type="transmembrane region" description="Helical" evidence="6">
    <location>
        <begin position="418"/>
        <end position="440"/>
    </location>
</feature>
<evidence type="ECO:0000256" key="3">
    <source>
        <dbReference type="ARBA" id="ARBA00022692"/>
    </source>
</evidence>
<feature type="transmembrane region" description="Helical" evidence="6">
    <location>
        <begin position="452"/>
        <end position="474"/>
    </location>
</feature>
<feature type="transmembrane region" description="Helical" evidence="6">
    <location>
        <begin position="328"/>
        <end position="348"/>
    </location>
</feature>
<name>A0AAF0Y4T6_9TREE</name>
<feature type="transmembrane region" description="Helical" evidence="6">
    <location>
        <begin position="190"/>
        <end position="213"/>
    </location>
</feature>
<evidence type="ECO:0000256" key="6">
    <source>
        <dbReference type="SAM" id="Phobius"/>
    </source>
</evidence>
<dbReference type="SUPFAM" id="SSF103473">
    <property type="entry name" value="MFS general substrate transporter"/>
    <property type="match status" value="2"/>
</dbReference>
<dbReference type="GeneID" id="87805063"/>
<evidence type="ECO:0000256" key="1">
    <source>
        <dbReference type="ARBA" id="ARBA00004141"/>
    </source>
</evidence>
<dbReference type="PROSITE" id="PS50850">
    <property type="entry name" value="MFS"/>
    <property type="match status" value="1"/>
</dbReference>
<dbReference type="EMBL" id="CP086715">
    <property type="protein sequence ID" value="WOO78259.1"/>
    <property type="molecule type" value="Genomic_DNA"/>
</dbReference>
<evidence type="ECO:0000259" key="7">
    <source>
        <dbReference type="PROSITE" id="PS50850"/>
    </source>
</evidence>
<dbReference type="RefSeq" id="XP_062624291.1">
    <property type="nucleotide sequence ID" value="XM_062768307.1"/>
</dbReference>
<dbReference type="AlphaFoldDB" id="A0AAF0Y4T6"/>
<reference evidence="8" key="1">
    <citation type="submission" date="2023-10" db="EMBL/GenBank/DDBJ databases">
        <authorList>
            <person name="Noh H."/>
        </authorList>
    </citation>
    <scope>NUCLEOTIDE SEQUENCE</scope>
    <source>
        <strain evidence="8">DUCC4014</strain>
    </source>
</reference>
<comment type="subcellular location">
    <subcellularLocation>
        <location evidence="1">Membrane</location>
        <topology evidence="1">Multi-pass membrane protein</topology>
    </subcellularLocation>
</comment>
<dbReference type="PANTHER" id="PTHR42718:SF9">
    <property type="entry name" value="MAJOR FACILITATOR SUPERFAMILY MULTIDRUG TRANSPORTER MFSC"/>
    <property type="match status" value="1"/>
</dbReference>
<feature type="transmembrane region" description="Helical" evidence="6">
    <location>
        <begin position="289"/>
        <end position="307"/>
    </location>
</feature>
<feature type="transmembrane region" description="Helical" evidence="6">
    <location>
        <begin position="156"/>
        <end position="178"/>
    </location>
</feature>
<dbReference type="Proteomes" id="UP000827549">
    <property type="component" value="Chromosome 2"/>
</dbReference>
<keyword evidence="5 6" id="KW-0472">Membrane</keyword>
<dbReference type="Pfam" id="PF07690">
    <property type="entry name" value="MFS_1"/>
    <property type="match status" value="1"/>
</dbReference>
<feature type="transmembrane region" description="Helical" evidence="6">
    <location>
        <begin position="494"/>
        <end position="513"/>
    </location>
</feature>
<feature type="transmembrane region" description="Helical" evidence="6">
    <location>
        <begin position="219"/>
        <end position="239"/>
    </location>
</feature>
<evidence type="ECO:0000313" key="9">
    <source>
        <dbReference type="Proteomes" id="UP000827549"/>
    </source>
</evidence>
<feature type="transmembrane region" description="Helical" evidence="6">
    <location>
        <begin position="394"/>
        <end position="412"/>
    </location>
</feature>
<accession>A0AAF0Y4T6</accession>
<evidence type="ECO:0000313" key="8">
    <source>
        <dbReference type="EMBL" id="WOO78259.1"/>
    </source>
</evidence>
<evidence type="ECO:0000256" key="4">
    <source>
        <dbReference type="ARBA" id="ARBA00022989"/>
    </source>
</evidence>
<dbReference type="InterPro" id="IPR011701">
    <property type="entry name" value="MFS"/>
</dbReference>
<dbReference type="InterPro" id="IPR036259">
    <property type="entry name" value="MFS_trans_sf"/>
</dbReference>
<dbReference type="PANTHER" id="PTHR42718">
    <property type="entry name" value="MAJOR FACILITATOR SUPERFAMILY MULTIDRUG TRANSPORTER MFSC"/>
    <property type="match status" value="1"/>
</dbReference>
<feature type="transmembrane region" description="Helical" evidence="6">
    <location>
        <begin position="260"/>
        <end position="277"/>
    </location>
</feature>
<feature type="transmembrane region" description="Helical" evidence="6">
    <location>
        <begin position="105"/>
        <end position="123"/>
    </location>
</feature>
<keyword evidence="2" id="KW-0813">Transport</keyword>
<sequence length="527" mass="56992">MPPADTTPSATDLTLAASVIDLGDQLTPARKSAEAVPKSEVDSDVASPSESNALASLGRARKNCLMVVFCLAMFIDSAGLSAMFLMTAPVADDLGIALANQPWVIGSYVVAFASTLLFAGRLADLFPPNIVYTAGFFGLGVFHLVISFMTDAYSFYVLRALSGLLASLTVPSAINMIVQMYPDPREQGAKLGIFGTAGPLANTVALILAGGFVMASWRWYFRFIAILVIPFSVGAWFLMPRTRAVAEDVGGGEKWRRMDLGGVSIMIAMLVCFILAMTQGPLDGWHKPVFIAPIVVSAILLPVFIFWEQRMPRGYSLLPHDIWRFPNIFPLIIQATVPILFFSVYQLRMASYFQDTLHESAIISALKLFPMGVTAFLGGVIIQFVPILTTKPRIVQPIATLFVFTGVIVLAFSNGQHYWRWIFPSELVGTSGCIVIFIGMNTALIQAFPLEFAGVGGSFANVIFQLGGIVGIAVQTALVAGDGHVADWKGTQNSYFFSAGWILAAGITFVLWYRQSKMPGYVGTDAA</sequence>
<feature type="transmembrane region" description="Helical" evidence="6">
    <location>
        <begin position="368"/>
        <end position="387"/>
    </location>
</feature>
<keyword evidence="4 6" id="KW-1133">Transmembrane helix</keyword>
<dbReference type="Gene3D" id="1.20.1250.20">
    <property type="entry name" value="MFS general substrate transporter like domains"/>
    <property type="match status" value="2"/>
</dbReference>
<organism evidence="8 9">
    <name type="scientific">Vanrija pseudolonga</name>
    <dbReference type="NCBI Taxonomy" id="143232"/>
    <lineage>
        <taxon>Eukaryota</taxon>
        <taxon>Fungi</taxon>
        <taxon>Dikarya</taxon>
        <taxon>Basidiomycota</taxon>
        <taxon>Agaricomycotina</taxon>
        <taxon>Tremellomycetes</taxon>
        <taxon>Trichosporonales</taxon>
        <taxon>Trichosporonaceae</taxon>
        <taxon>Vanrija</taxon>
    </lineage>
</organism>
<evidence type="ECO:0000256" key="5">
    <source>
        <dbReference type="ARBA" id="ARBA00023136"/>
    </source>
</evidence>
<feature type="transmembrane region" description="Helical" evidence="6">
    <location>
        <begin position="64"/>
        <end position="85"/>
    </location>
</feature>
<evidence type="ECO:0000256" key="2">
    <source>
        <dbReference type="ARBA" id="ARBA00022448"/>
    </source>
</evidence>
<feature type="transmembrane region" description="Helical" evidence="6">
    <location>
        <begin position="130"/>
        <end position="150"/>
    </location>
</feature>
<dbReference type="InterPro" id="IPR020846">
    <property type="entry name" value="MFS_dom"/>
</dbReference>
<dbReference type="GO" id="GO:0016020">
    <property type="term" value="C:membrane"/>
    <property type="evidence" value="ECO:0007669"/>
    <property type="project" value="UniProtKB-SubCell"/>
</dbReference>
<proteinExistence type="predicted"/>
<dbReference type="GO" id="GO:0022857">
    <property type="term" value="F:transmembrane transporter activity"/>
    <property type="evidence" value="ECO:0007669"/>
    <property type="project" value="InterPro"/>
</dbReference>
<keyword evidence="9" id="KW-1185">Reference proteome</keyword>
<feature type="domain" description="Major facilitator superfamily (MFS) profile" evidence="7">
    <location>
        <begin position="65"/>
        <end position="517"/>
    </location>
</feature>
<keyword evidence="3 6" id="KW-0812">Transmembrane</keyword>
<protein>
    <submittedName>
        <fullName evidence="8">Drug resistance protein</fullName>
    </submittedName>
</protein>